<feature type="transmembrane region" description="Helical" evidence="9">
    <location>
        <begin position="157"/>
        <end position="177"/>
    </location>
</feature>
<feature type="compositionally biased region" description="Low complexity" evidence="8">
    <location>
        <begin position="1"/>
        <end position="28"/>
    </location>
</feature>
<feature type="transmembrane region" description="Helical" evidence="9">
    <location>
        <begin position="267"/>
        <end position="285"/>
    </location>
</feature>
<feature type="transmembrane region" description="Helical" evidence="9">
    <location>
        <begin position="297"/>
        <end position="317"/>
    </location>
</feature>
<evidence type="ECO:0000256" key="1">
    <source>
        <dbReference type="ARBA" id="ARBA00004119"/>
    </source>
</evidence>
<keyword evidence="7 9" id="KW-0472">Membrane</keyword>
<evidence type="ECO:0000256" key="9">
    <source>
        <dbReference type="SAM" id="Phobius"/>
    </source>
</evidence>
<evidence type="ECO:0000256" key="7">
    <source>
        <dbReference type="ARBA" id="ARBA00023136"/>
    </source>
</evidence>
<feature type="transmembrane region" description="Helical" evidence="9">
    <location>
        <begin position="420"/>
        <end position="441"/>
    </location>
</feature>
<dbReference type="OrthoDB" id="203097at2759"/>
<proteinExistence type="inferred from homology"/>
<feature type="transmembrane region" description="Helical" evidence="9">
    <location>
        <begin position="539"/>
        <end position="559"/>
    </location>
</feature>
<feature type="transmembrane region" description="Helical" evidence="9">
    <location>
        <begin position="329"/>
        <end position="349"/>
    </location>
</feature>
<dbReference type="InterPro" id="IPR007770">
    <property type="entry name" value="DMP"/>
</dbReference>
<evidence type="ECO:0000256" key="2">
    <source>
        <dbReference type="ARBA" id="ARBA00004141"/>
    </source>
</evidence>
<comment type="similarity">
    <text evidence="4">Belongs to the plant DMP1 protein family.</text>
</comment>
<reference evidence="10" key="2">
    <citation type="journal article" date="2023" name="Plants (Basel)">
        <title>Annotation of the Turnera subulata (Passifloraceae) Draft Genome Reveals the S-Locus Evolved after the Divergence of Turneroideae from Passifloroideae in a Stepwise Manner.</title>
        <authorList>
            <person name="Henning P.M."/>
            <person name="Roalson E.H."/>
            <person name="Mir W."/>
            <person name="McCubbin A.G."/>
            <person name="Shore J.S."/>
        </authorList>
    </citation>
    <scope>NUCLEOTIDE SEQUENCE</scope>
    <source>
        <strain evidence="10">F60SS</strain>
    </source>
</reference>
<dbReference type="InterPro" id="IPR004710">
    <property type="entry name" value="Bilac:Na_transpt"/>
</dbReference>
<organism evidence="10 11">
    <name type="scientific">Turnera subulata</name>
    <dbReference type="NCBI Taxonomy" id="218843"/>
    <lineage>
        <taxon>Eukaryota</taxon>
        <taxon>Viridiplantae</taxon>
        <taxon>Streptophyta</taxon>
        <taxon>Embryophyta</taxon>
        <taxon>Tracheophyta</taxon>
        <taxon>Spermatophyta</taxon>
        <taxon>Magnoliopsida</taxon>
        <taxon>eudicotyledons</taxon>
        <taxon>Gunneridae</taxon>
        <taxon>Pentapetalae</taxon>
        <taxon>rosids</taxon>
        <taxon>fabids</taxon>
        <taxon>Malpighiales</taxon>
        <taxon>Passifloraceae</taxon>
        <taxon>Turnera</taxon>
    </lineage>
</organism>
<evidence type="ECO:0000256" key="8">
    <source>
        <dbReference type="SAM" id="MobiDB-lite"/>
    </source>
</evidence>
<dbReference type="EMBL" id="JAKUCV010000058">
    <property type="protein sequence ID" value="KAJ4851415.1"/>
    <property type="molecule type" value="Genomic_DNA"/>
</dbReference>
<dbReference type="Pfam" id="PF05078">
    <property type="entry name" value="DUF679"/>
    <property type="match status" value="1"/>
</dbReference>
<feature type="region of interest" description="Disordered" evidence="8">
    <location>
        <begin position="1"/>
        <end position="50"/>
    </location>
</feature>
<accession>A0A9Q0JST8</accession>
<dbReference type="Proteomes" id="UP001141552">
    <property type="component" value="Unassembled WGS sequence"/>
</dbReference>
<feature type="transmembrane region" description="Helical" evidence="9">
    <location>
        <begin position="356"/>
        <end position="376"/>
    </location>
</feature>
<dbReference type="InterPro" id="IPR038770">
    <property type="entry name" value="Na+/solute_symporter_sf"/>
</dbReference>
<feature type="transmembrane region" description="Helical" evidence="9">
    <location>
        <begin position="239"/>
        <end position="261"/>
    </location>
</feature>
<dbReference type="Pfam" id="PF01758">
    <property type="entry name" value="SBF"/>
    <property type="match status" value="1"/>
</dbReference>
<evidence type="ECO:0000256" key="5">
    <source>
        <dbReference type="ARBA" id="ARBA00022692"/>
    </source>
</evidence>
<dbReference type="InterPro" id="IPR002657">
    <property type="entry name" value="BilAc:Na_symport/Acr3"/>
</dbReference>
<evidence type="ECO:0000256" key="3">
    <source>
        <dbReference type="ARBA" id="ARBA00006528"/>
    </source>
</evidence>
<comment type="caution">
    <text evidence="10">The sequence shown here is derived from an EMBL/GenBank/DDBJ whole genome shotgun (WGS) entry which is preliminary data.</text>
</comment>
<dbReference type="PANTHER" id="PTHR10361">
    <property type="entry name" value="SODIUM-BILE ACID COTRANSPORTER"/>
    <property type="match status" value="1"/>
</dbReference>
<evidence type="ECO:0000256" key="6">
    <source>
        <dbReference type="ARBA" id="ARBA00022989"/>
    </source>
</evidence>
<keyword evidence="11" id="KW-1185">Reference proteome</keyword>
<reference evidence="10" key="1">
    <citation type="submission" date="2022-02" db="EMBL/GenBank/DDBJ databases">
        <authorList>
            <person name="Henning P.M."/>
            <person name="McCubbin A.G."/>
            <person name="Shore J.S."/>
        </authorList>
    </citation>
    <scope>NUCLEOTIDE SEQUENCE</scope>
    <source>
        <strain evidence="10">F60SS</strain>
        <tissue evidence="10">Leaves</tissue>
    </source>
</reference>
<feature type="transmembrane region" description="Helical" evidence="9">
    <location>
        <begin position="388"/>
        <end position="408"/>
    </location>
</feature>
<comment type="similarity">
    <text evidence="3">Belongs to the bile acid:sodium symporter (BASS) (TC 2.A.28) family.</text>
</comment>
<evidence type="ECO:0000256" key="4">
    <source>
        <dbReference type="ARBA" id="ARBA00008707"/>
    </source>
</evidence>
<evidence type="ECO:0000313" key="10">
    <source>
        <dbReference type="EMBL" id="KAJ4851415.1"/>
    </source>
</evidence>
<keyword evidence="6 9" id="KW-1133">Transmembrane helix</keyword>
<dbReference type="Gene3D" id="1.20.1530.20">
    <property type="match status" value="1"/>
</dbReference>
<name>A0A9Q0JST8_9ROSI</name>
<dbReference type="PANTHER" id="PTHR10361:SF66">
    <property type="entry name" value="OS12G0170300 PROTEIN"/>
    <property type="match status" value="1"/>
</dbReference>
<dbReference type="GO" id="GO:0016020">
    <property type="term" value="C:membrane"/>
    <property type="evidence" value="ECO:0007669"/>
    <property type="project" value="UniProtKB-SubCell"/>
</dbReference>
<protein>
    <submittedName>
        <fullName evidence="10">Uncharacterized protein</fullName>
    </submittedName>
</protein>
<dbReference type="GO" id="GO:0009941">
    <property type="term" value="C:chloroplast envelope"/>
    <property type="evidence" value="ECO:0007669"/>
    <property type="project" value="UniProtKB-SubCell"/>
</dbReference>
<sequence length="577" mass="61187">KTMSSLRTRSTSQQQKSIPEISTASSSSSEDDNNEPETPKSKPPRPPTFSQRAISQTLTSTANLANLLPTGTLLAFQLLTPIFTNNGSCDSATRPLTFLLLSLLAASCFLASFTDSVRSSTDGRVYYGFATFKGLLLFDCPDDVKGSGLPDLSKYRIRFIDGVHAVLSVLVFVAVALRDKNVLSCFYPMPEHETQEVLDTVPVGIGLICSLFRDSGHPLPGIPAKPGWENVLSTAASLYPLYVTVGGVVACLRPSTFAWFVKAGPTSYSLSLGLIMLAMGLTLELKDLLGLFKQRPLSILFGCIAQYTIMPAFGLIVSKCLGLSPSVSVGLILLGCCPGGTASNVVTLIARGDVPLSIVMTVCTTLGAVLLTPFLTKVLAGTYVPVDAVGLSVSSLQVVVAPLLLGSYVQSKFPAGVKTVIPFAPLFAVLTSSLLACSVFSENVVRLQSAMVNASLPSDASLVLRIRAILSGELGVILLAVILLHFAGFLVGYISAAIGGFKEPQRRAISIEVGMQNSSLGVVLATARFASPMVALPPAMSAVIMNIMGSSLGFFWRYIDPTETQDRPEKESNQVLK</sequence>
<keyword evidence="5 9" id="KW-0812">Transmembrane</keyword>
<comment type="subcellular location">
    <subcellularLocation>
        <location evidence="2">Membrane</location>
        <topology evidence="2">Multi-pass membrane protein</topology>
    </subcellularLocation>
    <subcellularLocation>
        <location evidence="1">Plastid</location>
        <location evidence="1">Chloroplast envelope</location>
    </subcellularLocation>
</comment>
<evidence type="ECO:0000313" key="11">
    <source>
        <dbReference type="Proteomes" id="UP001141552"/>
    </source>
</evidence>
<feature type="non-terminal residue" evidence="10">
    <location>
        <position position="1"/>
    </location>
</feature>
<feature type="transmembrane region" description="Helical" evidence="9">
    <location>
        <begin position="96"/>
        <end position="114"/>
    </location>
</feature>
<gene>
    <name evidence="10" type="ORF">Tsubulata_030615</name>
</gene>
<dbReference type="AlphaFoldDB" id="A0A9Q0JST8"/>
<feature type="transmembrane region" description="Helical" evidence="9">
    <location>
        <begin position="474"/>
        <end position="496"/>
    </location>
</feature>